<accession>A0AAV5HPR0</accession>
<dbReference type="Proteomes" id="UP001054252">
    <property type="component" value="Unassembled WGS sequence"/>
</dbReference>
<reference evidence="1 2" key="1">
    <citation type="journal article" date="2021" name="Commun. Biol.">
        <title>The genome of Shorea leprosula (Dipterocarpaceae) highlights the ecological relevance of drought in aseasonal tropical rainforests.</title>
        <authorList>
            <person name="Ng K.K.S."/>
            <person name="Kobayashi M.J."/>
            <person name="Fawcett J.A."/>
            <person name="Hatakeyama M."/>
            <person name="Paape T."/>
            <person name="Ng C.H."/>
            <person name="Ang C.C."/>
            <person name="Tnah L.H."/>
            <person name="Lee C.T."/>
            <person name="Nishiyama T."/>
            <person name="Sese J."/>
            <person name="O'Brien M.J."/>
            <person name="Copetti D."/>
            <person name="Mohd Noor M.I."/>
            <person name="Ong R.C."/>
            <person name="Putra M."/>
            <person name="Sireger I.Z."/>
            <person name="Indrioko S."/>
            <person name="Kosugi Y."/>
            <person name="Izuno A."/>
            <person name="Isagi Y."/>
            <person name="Lee S.L."/>
            <person name="Shimizu K.K."/>
        </authorList>
    </citation>
    <scope>NUCLEOTIDE SEQUENCE [LARGE SCALE GENOMIC DNA]</scope>
    <source>
        <strain evidence="1">214</strain>
    </source>
</reference>
<gene>
    <name evidence="1" type="ORF">SLEP1_g1863</name>
</gene>
<evidence type="ECO:0000313" key="2">
    <source>
        <dbReference type="Proteomes" id="UP001054252"/>
    </source>
</evidence>
<organism evidence="1 2">
    <name type="scientific">Rubroshorea leprosula</name>
    <dbReference type="NCBI Taxonomy" id="152421"/>
    <lineage>
        <taxon>Eukaryota</taxon>
        <taxon>Viridiplantae</taxon>
        <taxon>Streptophyta</taxon>
        <taxon>Embryophyta</taxon>
        <taxon>Tracheophyta</taxon>
        <taxon>Spermatophyta</taxon>
        <taxon>Magnoliopsida</taxon>
        <taxon>eudicotyledons</taxon>
        <taxon>Gunneridae</taxon>
        <taxon>Pentapetalae</taxon>
        <taxon>rosids</taxon>
        <taxon>malvids</taxon>
        <taxon>Malvales</taxon>
        <taxon>Dipterocarpaceae</taxon>
        <taxon>Rubroshorea</taxon>
    </lineage>
</organism>
<evidence type="ECO:0000313" key="1">
    <source>
        <dbReference type="EMBL" id="GKU87471.1"/>
    </source>
</evidence>
<name>A0AAV5HPR0_9ROSI</name>
<dbReference type="EMBL" id="BPVZ01000002">
    <property type="protein sequence ID" value="GKU87471.1"/>
    <property type="molecule type" value="Genomic_DNA"/>
</dbReference>
<comment type="caution">
    <text evidence="1">The sequence shown here is derived from an EMBL/GenBank/DDBJ whole genome shotgun (WGS) entry which is preliminary data.</text>
</comment>
<dbReference type="AlphaFoldDB" id="A0AAV5HPR0"/>
<keyword evidence="2" id="KW-1185">Reference proteome</keyword>
<proteinExistence type="predicted"/>
<sequence>MKMMMMSGGKDRISIPDQLHLNCRSCFRQFMDYEVDVGEKTGISIPNQVHLNSITCSQQIMNCEVTRVNCILKSFC</sequence>
<protein>
    <submittedName>
        <fullName evidence="1">Uncharacterized protein</fullName>
    </submittedName>
</protein>